<dbReference type="Pfam" id="PF00856">
    <property type="entry name" value="SET"/>
    <property type="match status" value="1"/>
</dbReference>
<dbReference type="SMART" id="SM00317">
    <property type="entry name" value="SET"/>
    <property type="match status" value="1"/>
</dbReference>
<dbReference type="EMBL" id="VYYT01000554">
    <property type="protein sequence ID" value="KAK2732103.1"/>
    <property type="molecule type" value="Genomic_DNA"/>
</dbReference>
<dbReference type="PROSITE" id="PS50280">
    <property type="entry name" value="SET"/>
    <property type="match status" value="1"/>
</dbReference>
<feature type="chain" id="PRO_5042000036" evidence="1">
    <location>
        <begin position="16"/>
        <end position="454"/>
    </location>
</feature>
<dbReference type="InterPro" id="IPR046341">
    <property type="entry name" value="SET_dom_sf"/>
</dbReference>
<dbReference type="GO" id="GO:0032259">
    <property type="term" value="P:methylation"/>
    <property type="evidence" value="ECO:0007669"/>
    <property type="project" value="UniProtKB-KW"/>
</dbReference>
<dbReference type="PANTHER" id="PTHR47332:SF6">
    <property type="entry name" value="SET DOMAIN-CONTAINING PROTEIN"/>
    <property type="match status" value="1"/>
</dbReference>
<dbReference type="AlphaFoldDB" id="A0AAE0CZY5"/>
<keyword evidence="3" id="KW-0489">Methyltransferase</keyword>
<dbReference type="CDD" id="cd20071">
    <property type="entry name" value="SET_SMYD"/>
    <property type="match status" value="1"/>
</dbReference>
<accession>A0AAE0CZY5</accession>
<dbReference type="Gene3D" id="2.170.270.10">
    <property type="entry name" value="SET domain"/>
    <property type="match status" value="1"/>
</dbReference>
<sequence>MKPSLILLGAGSALAALRDSISSRPDEICISSQLLAASSSNPVCRNKDGLTLSHSDEAQNPLKGSATSFSWTKTSPCFKNGTDSLEFCIFHSQTYGGKGISIITDAERAAHITRSWGFTKPESLEGTNQPLQKYHVAKVPGKDYGLVATVPIKRGEIVVKETASLLIDYAAFANVPPAEMKKMQAYAVDYLPFSHRSQFMNMSAHGYQGDHLSMVDKILVTNSFDVEMDDAKRDDDFYAVFVNTKLTHIPKASRMNHDCRPNVDYWFDPRTLTQRTTAIRDIMPGEELTLSYIDPMQTRKARRERLHGTWGFHCSCHHCTQSRLKTDASDLRIEQIAILREEFNDYTPASRATPQMAELLISLYEQEHNWSLLSEAYTLAAIEYNGIGEPWLATKYARLAIEYGLTTLWEGHGDVIEMSKLAEDPWAHWSWMLRTRKRYSWGEKRVVEVDEDDE</sequence>
<evidence type="ECO:0000256" key="1">
    <source>
        <dbReference type="SAM" id="SignalP"/>
    </source>
</evidence>
<organism evidence="3 4">
    <name type="scientific">Colletotrichum kahawae</name>
    <name type="common">Coffee berry disease fungus</name>
    <dbReference type="NCBI Taxonomy" id="34407"/>
    <lineage>
        <taxon>Eukaryota</taxon>
        <taxon>Fungi</taxon>
        <taxon>Dikarya</taxon>
        <taxon>Ascomycota</taxon>
        <taxon>Pezizomycotina</taxon>
        <taxon>Sordariomycetes</taxon>
        <taxon>Hypocreomycetidae</taxon>
        <taxon>Glomerellales</taxon>
        <taxon>Glomerellaceae</taxon>
        <taxon>Colletotrichum</taxon>
        <taxon>Colletotrichum gloeosporioides species complex</taxon>
    </lineage>
</organism>
<dbReference type="GO" id="GO:0008168">
    <property type="term" value="F:methyltransferase activity"/>
    <property type="evidence" value="ECO:0007669"/>
    <property type="project" value="UniProtKB-KW"/>
</dbReference>
<dbReference type="Proteomes" id="UP001281614">
    <property type="component" value="Unassembled WGS sequence"/>
</dbReference>
<evidence type="ECO:0000313" key="4">
    <source>
        <dbReference type="Proteomes" id="UP001281614"/>
    </source>
</evidence>
<keyword evidence="3" id="KW-0808">Transferase</keyword>
<evidence type="ECO:0000313" key="3">
    <source>
        <dbReference type="EMBL" id="KAK2732103.1"/>
    </source>
</evidence>
<dbReference type="SUPFAM" id="SSF82199">
    <property type="entry name" value="SET domain"/>
    <property type="match status" value="1"/>
</dbReference>
<dbReference type="PANTHER" id="PTHR47332">
    <property type="entry name" value="SET DOMAIN-CONTAINING PROTEIN 5"/>
    <property type="match status" value="1"/>
</dbReference>
<evidence type="ECO:0000259" key="2">
    <source>
        <dbReference type="PROSITE" id="PS50280"/>
    </source>
</evidence>
<keyword evidence="4" id="KW-1185">Reference proteome</keyword>
<feature type="signal peptide" evidence="1">
    <location>
        <begin position="1"/>
        <end position="15"/>
    </location>
</feature>
<comment type="caution">
    <text evidence="3">The sequence shown here is derived from an EMBL/GenBank/DDBJ whole genome shotgun (WGS) entry which is preliminary data.</text>
</comment>
<name>A0AAE0CZY5_COLKA</name>
<protein>
    <submittedName>
        <fullName evidence="3">Lysine methyltransferase</fullName>
    </submittedName>
</protein>
<gene>
    <name evidence="3" type="ORF">CKAH01_02049</name>
</gene>
<feature type="domain" description="SET" evidence="2">
    <location>
        <begin position="132"/>
        <end position="293"/>
    </location>
</feature>
<proteinExistence type="predicted"/>
<keyword evidence="1" id="KW-0732">Signal</keyword>
<dbReference type="InterPro" id="IPR001214">
    <property type="entry name" value="SET_dom"/>
</dbReference>
<reference evidence="3" key="1">
    <citation type="submission" date="2023-02" db="EMBL/GenBank/DDBJ databases">
        <title>Colletotrichum kahawae CIFC_Que2 genome sequencing and assembly.</title>
        <authorList>
            <person name="Baroncelli R."/>
        </authorList>
    </citation>
    <scope>NUCLEOTIDE SEQUENCE</scope>
    <source>
        <strain evidence="3">CIFC_Que2</strain>
    </source>
</reference>
<dbReference type="InterPro" id="IPR053185">
    <property type="entry name" value="SET_domain_protein"/>
</dbReference>